<dbReference type="EMBL" id="JAMYWD010000005">
    <property type="protein sequence ID" value="KAJ4969914.1"/>
    <property type="molecule type" value="Genomic_DNA"/>
</dbReference>
<dbReference type="Proteomes" id="UP001141806">
    <property type="component" value="Unassembled WGS sequence"/>
</dbReference>
<feature type="region of interest" description="Disordered" evidence="1">
    <location>
        <begin position="1"/>
        <end position="25"/>
    </location>
</feature>
<dbReference type="InterPro" id="IPR008889">
    <property type="entry name" value="VQ"/>
</dbReference>
<dbReference type="PANTHER" id="PTHR33624:SF2">
    <property type="entry name" value="SIGMA FACTOR BINDING PROTEIN 1, CHLOROPLASTIC"/>
    <property type="match status" value="1"/>
</dbReference>
<protein>
    <recommendedName>
        <fullName evidence="2">VQ domain-containing protein</fullName>
    </recommendedName>
</protein>
<proteinExistence type="predicted"/>
<evidence type="ECO:0000259" key="2">
    <source>
        <dbReference type="Pfam" id="PF05678"/>
    </source>
</evidence>
<accession>A0A9Q0QSC2</accession>
<comment type="caution">
    <text evidence="3">The sequence shown here is derived from an EMBL/GenBank/DDBJ whole genome shotgun (WGS) entry which is preliminary data.</text>
</comment>
<evidence type="ECO:0000313" key="3">
    <source>
        <dbReference type="EMBL" id="KAJ4969914.1"/>
    </source>
</evidence>
<feature type="domain" description="VQ" evidence="2">
    <location>
        <begin position="31"/>
        <end position="57"/>
    </location>
</feature>
<sequence length="145" mass="16379">MDKFSTVHRSSKCSKHSKSKKKSKPIRVVYISNPMKVKTSASEFRALVQELTGRDSDLGNYNGRFSIDGHDQTVPDEVMKIGDEDEPFMKIGDGYEPQVPQVDAYLQESPGKSDDTLFEADQPFDDLFGFLLLENFCLLAEPPRQ</sequence>
<dbReference type="PANTHER" id="PTHR33624">
    <property type="entry name" value="SIGMA FACTOR BINDING PROTEIN 1, CHLOROPLASTIC"/>
    <property type="match status" value="1"/>
</dbReference>
<gene>
    <name evidence="3" type="ORF">NE237_003013</name>
</gene>
<keyword evidence="4" id="KW-1185">Reference proteome</keyword>
<dbReference type="AlphaFoldDB" id="A0A9Q0QSC2"/>
<dbReference type="InterPro" id="IPR039335">
    <property type="entry name" value="SIB1/2"/>
</dbReference>
<evidence type="ECO:0000256" key="1">
    <source>
        <dbReference type="SAM" id="MobiDB-lite"/>
    </source>
</evidence>
<reference evidence="3" key="1">
    <citation type="journal article" date="2023" name="Plant J.">
        <title>The genome of the king protea, Protea cynaroides.</title>
        <authorList>
            <person name="Chang J."/>
            <person name="Duong T.A."/>
            <person name="Schoeman C."/>
            <person name="Ma X."/>
            <person name="Roodt D."/>
            <person name="Barker N."/>
            <person name="Li Z."/>
            <person name="Van de Peer Y."/>
            <person name="Mizrachi E."/>
        </authorList>
    </citation>
    <scope>NUCLEOTIDE SEQUENCE</scope>
    <source>
        <tissue evidence="3">Young leaves</tissue>
    </source>
</reference>
<dbReference type="Pfam" id="PF05678">
    <property type="entry name" value="VQ"/>
    <property type="match status" value="1"/>
</dbReference>
<name>A0A9Q0QSC2_9MAGN</name>
<organism evidence="3 4">
    <name type="scientific">Protea cynaroides</name>
    <dbReference type="NCBI Taxonomy" id="273540"/>
    <lineage>
        <taxon>Eukaryota</taxon>
        <taxon>Viridiplantae</taxon>
        <taxon>Streptophyta</taxon>
        <taxon>Embryophyta</taxon>
        <taxon>Tracheophyta</taxon>
        <taxon>Spermatophyta</taxon>
        <taxon>Magnoliopsida</taxon>
        <taxon>Proteales</taxon>
        <taxon>Proteaceae</taxon>
        <taxon>Protea</taxon>
    </lineage>
</organism>
<evidence type="ECO:0000313" key="4">
    <source>
        <dbReference type="Proteomes" id="UP001141806"/>
    </source>
</evidence>
<dbReference type="OrthoDB" id="665788at2759"/>
<feature type="compositionally biased region" description="Basic residues" evidence="1">
    <location>
        <begin position="9"/>
        <end position="25"/>
    </location>
</feature>